<proteinExistence type="predicted"/>
<protein>
    <recommendedName>
        <fullName evidence="2">ACT domain-containing protein</fullName>
    </recommendedName>
</protein>
<dbReference type="EMBL" id="BRYB01005536">
    <property type="protein sequence ID" value="GMI25697.1"/>
    <property type="molecule type" value="Genomic_DNA"/>
</dbReference>
<keyword evidence="4" id="KW-1185">Reference proteome</keyword>
<dbReference type="InterPro" id="IPR002912">
    <property type="entry name" value="ACT_dom"/>
</dbReference>
<name>A0ABQ6MG26_9STRA</name>
<gene>
    <name evidence="3" type="ORF">TeGR_g9329</name>
</gene>
<dbReference type="InterPro" id="IPR001342">
    <property type="entry name" value="HDH_cat"/>
</dbReference>
<sequence>MVPKTHLLAGPRDGGNAVVVSSKNLGSATYIGPGAGRYPTANSVVADIMRIATGRQPDPFPEAKAPPATKNSFDSAFYIRVSISDGIGIIASVGAAAEKNGVSINSVLQNPIVNREACEFCITTEITSLSAVEALCGEIEKISVVKGAPFFMPMLE</sequence>
<organism evidence="3 4">
    <name type="scientific">Tetraparma gracilis</name>
    <dbReference type="NCBI Taxonomy" id="2962635"/>
    <lineage>
        <taxon>Eukaryota</taxon>
        <taxon>Sar</taxon>
        <taxon>Stramenopiles</taxon>
        <taxon>Ochrophyta</taxon>
        <taxon>Bolidophyceae</taxon>
        <taxon>Parmales</taxon>
        <taxon>Triparmaceae</taxon>
        <taxon>Tetraparma</taxon>
    </lineage>
</organism>
<dbReference type="PROSITE" id="PS51671">
    <property type="entry name" value="ACT"/>
    <property type="match status" value="1"/>
</dbReference>
<evidence type="ECO:0000256" key="1">
    <source>
        <dbReference type="ARBA" id="ARBA00023002"/>
    </source>
</evidence>
<evidence type="ECO:0000313" key="4">
    <source>
        <dbReference type="Proteomes" id="UP001165060"/>
    </source>
</evidence>
<dbReference type="Proteomes" id="UP001165060">
    <property type="component" value="Unassembled WGS sequence"/>
</dbReference>
<dbReference type="Pfam" id="PF00742">
    <property type="entry name" value="Homoserine_dh"/>
    <property type="match status" value="1"/>
</dbReference>
<evidence type="ECO:0000313" key="3">
    <source>
        <dbReference type="EMBL" id="GMI25697.1"/>
    </source>
</evidence>
<evidence type="ECO:0000259" key="2">
    <source>
        <dbReference type="PROSITE" id="PS51671"/>
    </source>
</evidence>
<dbReference type="Gene3D" id="3.30.70.260">
    <property type="match status" value="1"/>
</dbReference>
<accession>A0ABQ6MG26</accession>
<reference evidence="3 4" key="1">
    <citation type="journal article" date="2023" name="Commun. Biol.">
        <title>Genome analysis of Parmales, the sister group of diatoms, reveals the evolutionary specialization of diatoms from phago-mixotrophs to photoautotrophs.</title>
        <authorList>
            <person name="Ban H."/>
            <person name="Sato S."/>
            <person name="Yoshikawa S."/>
            <person name="Yamada K."/>
            <person name="Nakamura Y."/>
            <person name="Ichinomiya M."/>
            <person name="Sato N."/>
            <person name="Blanc-Mathieu R."/>
            <person name="Endo H."/>
            <person name="Kuwata A."/>
            <person name="Ogata H."/>
        </authorList>
    </citation>
    <scope>NUCLEOTIDE SEQUENCE [LARGE SCALE GENOMIC DNA]</scope>
</reference>
<feature type="domain" description="ACT" evidence="2">
    <location>
        <begin position="78"/>
        <end position="153"/>
    </location>
</feature>
<comment type="caution">
    <text evidence="3">The sequence shown here is derived from an EMBL/GenBank/DDBJ whole genome shotgun (WGS) entry which is preliminary data.</text>
</comment>
<keyword evidence="1" id="KW-0560">Oxidoreductase</keyword>